<dbReference type="PATRIC" id="fig|1395513.3.peg.2557"/>
<evidence type="ECO:0000313" key="1">
    <source>
        <dbReference type="EMBL" id="EST11099.1"/>
    </source>
</evidence>
<dbReference type="RefSeq" id="WP_023510761.1">
    <property type="nucleotide sequence ID" value="NZ_AWTC01000013.1"/>
</dbReference>
<proteinExistence type="predicted"/>
<dbReference type="EMBL" id="AWTC01000013">
    <property type="protein sequence ID" value="EST11099.1"/>
    <property type="molecule type" value="Genomic_DNA"/>
</dbReference>
<keyword evidence="2" id="KW-1185">Reference proteome</keyword>
<evidence type="ECO:0000313" key="2">
    <source>
        <dbReference type="Proteomes" id="UP000018296"/>
    </source>
</evidence>
<reference evidence="1 2" key="1">
    <citation type="journal article" date="2013" name="Genome Announc.">
        <title>Genome Sequence of Sporolactobacillus laevolacticus DSM442, an Efficient Polymer-Grade D-Lactate Producer from Agricultural Waste Cottonseed as a Nitrogen Source.</title>
        <authorList>
            <person name="Wang H."/>
            <person name="Wang L."/>
            <person name="Ju J."/>
            <person name="Yu B."/>
            <person name="Ma Y."/>
        </authorList>
    </citation>
    <scope>NUCLEOTIDE SEQUENCE [LARGE SCALE GENOMIC DNA]</scope>
    <source>
        <strain evidence="1 2">DSM 442</strain>
    </source>
</reference>
<protein>
    <recommendedName>
        <fullName evidence="3">DUF1617 domain-containing protein</fullName>
    </recommendedName>
</protein>
<sequence length="146" mass="16962">MEIKIENQKLALAINLLYSLSLKGQQSRHRTKFIKLLQEKLADFLDGEKEMRKEECNLDEKGDPKTYEKNGQELLDVKDLEHFTKAKKELYEELRVIDGGDNQVMLQTVKKVLDDCDKELSGQEADIYDYLCEVFEKAESKKDSAK</sequence>
<dbReference type="STRING" id="1395513.P343_12600"/>
<accession>V6J2U3</accession>
<dbReference type="Proteomes" id="UP000018296">
    <property type="component" value="Unassembled WGS sequence"/>
</dbReference>
<name>V6J2U3_9BACL</name>
<organism evidence="1 2">
    <name type="scientific">Sporolactobacillus laevolacticus DSM 442</name>
    <dbReference type="NCBI Taxonomy" id="1395513"/>
    <lineage>
        <taxon>Bacteria</taxon>
        <taxon>Bacillati</taxon>
        <taxon>Bacillota</taxon>
        <taxon>Bacilli</taxon>
        <taxon>Bacillales</taxon>
        <taxon>Sporolactobacillaceae</taxon>
        <taxon>Sporolactobacillus</taxon>
    </lineage>
</organism>
<dbReference type="OrthoDB" id="2194466at2"/>
<comment type="caution">
    <text evidence="1">The sequence shown here is derived from an EMBL/GenBank/DDBJ whole genome shotgun (WGS) entry which is preliminary data.</text>
</comment>
<gene>
    <name evidence="1" type="ORF">P343_12600</name>
</gene>
<evidence type="ECO:0008006" key="3">
    <source>
        <dbReference type="Google" id="ProtNLM"/>
    </source>
</evidence>
<dbReference type="AlphaFoldDB" id="V6J2U3"/>
<dbReference type="eggNOG" id="ENOG5033IEZ">
    <property type="taxonomic scope" value="Bacteria"/>
</dbReference>